<keyword evidence="5 12" id="KW-0732">Signal</keyword>
<feature type="chain" id="PRO_5026281689" evidence="12">
    <location>
        <begin position="35"/>
        <end position="1040"/>
    </location>
</feature>
<dbReference type="GO" id="GO:0009279">
    <property type="term" value="C:cell outer membrane"/>
    <property type="evidence" value="ECO:0007669"/>
    <property type="project" value="UniProtKB-SubCell"/>
</dbReference>
<keyword evidence="8 9" id="KW-0998">Cell outer membrane</keyword>
<dbReference type="Pfam" id="PF00593">
    <property type="entry name" value="TonB_dep_Rec_b-barrel"/>
    <property type="match status" value="1"/>
</dbReference>
<feature type="domain" description="TonB-dependent receptor plug" evidence="14">
    <location>
        <begin position="58"/>
        <end position="172"/>
    </location>
</feature>
<dbReference type="InterPro" id="IPR000531">
    <property type="entry name" value="Beta-barrel_TonB"/>
</dbReference>
<keyword evidence="4 9" id="KW-0812">Transmembrane</keyword>
<dbReference type="SUPFAM" id="SSF56935">
    <property type="entry name" value="Porins"/>
    <property type="match status" value="1"/>
</dbReference>
<dbReference type="PROSITE" id="PS52016">
    <property type="entry name" value="TONB_DEPENDENT_REC_3"/>
    <property type="match status" value="1"/>
</dbReference>
<dbReference type="Pfam" id="PF07715">
    <property type="entry name" value="Plug"/>
    <property type="match status" value="1"/>
</dbReference>
<feature type="domain" description="TonB-dependent receptor-like beta-barrel" evidence="13">
    <location>
        <begin position="429"/>
        <end position="990"/>
    </location>
</feature>
<feature type="short sequence motif" description="TonB C-terminal box" evidence="10">
    <location>
        <begin position="1023"/>
        <end position="1040"/>
    </location>
</feature>
<evidence type="ECO:0000256" key="3">
    <source>
        <dbReference type="ARBA" id="ARBA00022452"/>
    </source>
</evidence>
<proteinExistence type="inferred from homology"/>
<comment type="caution">
    <text evidence="15">The sequence shown here is derived from an EMBL/GenBank/DDBJ whole genome shotgun (WGS) entry which is preliminary data.</text>
</comment>
<dbReference type="PROSITE" id="PS01156">
    <property type="entry name" value="TONB_DEPENDENT_REC_2"/>
    <property type="match status" value="1"/>
</dbReference>
<evidence type="ECO:0000256" key="8">
    <source>
        <dbReference type="ARBA" id="ARBA00023237"/>
    </source>
</evidence>
<dbReference type="PANTHER" id="PTHR47234:SF2">
    <property type="entry name" value="TONB-DEPENDENT RECEPTOR"/>
    <property type="match status" value="1"/>
</dbReference>
<dbReference type="PANTHER" id="PTHR47234">
    <property type="match status" value="1"/>
</dbReference>
<evidence type="ECO:0000256" key="1">
    <source>
        <dbReference type="ARBA" id="ARBA00004571"/>
    </source>
</evidence>
<evidence type="ECO:0000313" key="15">
    <source>
        <dbReference type="EMBL" id="MVZ98743.1"/>
    </source>
</evidence>
<dbReference type="InterPro" id="IPR036942">
    <property type="entry name" value="Beta-barrel_TonB_sf"/>
</dbReference>
<comment type="subcellular location">
    <subcellularLocation>
        <location evidence="1 9">Cell outer membrane</location>
        <topology evidence="1 9">Multi-pass membrane protein</topology>
    </subcellularLocation>
</comment>
<accession>A0A6I4M355</accession>
<evidence type="ECO:0000259" key="14">
    <source>
        <dbReference type="Pfam" id="PF07715"/>
    </source>
</evidence>
<reference evidence="15 16" key="1">
    <citation type="submission" date="2019-01" db="EMBL/GenBank/DDBJ databases">
        <title>Sphingorhabdus lacus sp.nov., isolated from an oligotrophic freshwater lake.</title>
        <authorList>
            <person name="Park M."/>
        </authorList>
    </citation>
    <scope>NUCLEOTIDE SEQUENCE [LARGE SCALE GENOMIC DNA]</scope>
    <source>
        <strain evidence="15 16">IMCC26285</strain>
    </source>
</reference>
<dbReference type="OrthoDB" id="7051241at2"/>
<protein>
    <submittedName>
        <fullName evidence="15">TonB-dependent receptor</fullName>
    </submittedName>
</protein>
<evidence type="ECO:0000256" key="10">
    <source>
        <dbReference type="PROSITE-ProRule" id="PRU10144"/>
    </source>
</evidence>
<keyword evidence="15" id="KW-0675">Receptor</keyword>
<evidence type="ECO:0000256" key="5">
    <source>
        <dbReference type="ARBA" id="ARBA00022729"/>
    </source>
</evidence>
<gene>
    <name evidence="15" type="ORF">EUU23_13705</name>
</gene>
<dbReference type="EMBL" id="SDWJ01000002">
    <property type="protein sequence ID" value="MVZ98743.1"/>
    <property type="molecule type" value="Genomic_DNA"/>
</dbReference>
<name>A0A6I4M355_9SPHN</name>
<dbReference type="AlphaFoldDB" id="A0A6I4M355"/>
<evidence type="ECO:0000256" key="11">
    <source>
        <dbReference type="RuleBase" id="RU003357"/>
    </source>
</evidence>
<evidence type="ECO:0000256" key="7">
    <source>
        <dbReference type="ARBA" id="ARBA00023136"/>
    </source>
</evidence>
<dbReference type="InterPro" id="IPR039426">
    <property type="entry name" value="TonB-dep_rcpt-like"/>
</dbReference>
<sequence>MEGYAVKTTRISNLKYAAAPIAIGLALISTPSFAQNAVEEEASEAIIVTGSRIARPNLESSSPITVVSSEDIKLQGTVRVEDLLNSLPSVFASQASTLSNGADGTASVDLRGLGTSRTLSLVNGRRLLPGDPSPTSGSAADINIIPAAILKRVEVLTGGASSTYGADAVAGVVNFIIDTDFTGIRFDGQYSLFQHNNRNKLLPPLLDARQAQGLAGYGYPEGSVTDGGAFDGTVSIGSGFDGDRGHAVVYFGYRNVKPVVQANRDYSACVLQNTGGGANQCGGSATSPEGNVLVFDGGTSTFYSFAPGGGFNNAATRFNFAPTNFFQRNDERYTAGLFANYEINDAIKPYMEFMFMDDRTVAQIAPSGNFGNTLTINSDNPLISAAQRAVIFDNENLINGFLGTFPLAVGAPYNPNPGAAPINFIDPTTGLPYNRAYFQLLRRNIEGGPRRSDLQHTNFRAVLGSKGDLGKAWSYDAYYQYGRSNYSQVYTNEFSVARLTKALDVVAGPGGVPICRSVRDGTDPNCVPYNVFAGLGGASAAAVNYLNASGFQKGQTSEQVFSASMTGLLGEYGVKAPWANDGVAINFGVEWRKESLELLTDNAFQTGDLTGQGGATLPLSGDFTVKEFFVEAQIPVIQDSFIQELSFNTGFRYSDYKTSSGNSYSTSTYKIAADLAPVEDIRFRAAYNRAVRAPNIQELFATPTVGLNGSVDPCAGVVITAADFGCLAQGLIVGQTTAANPAGQYNGFVGGNPNLSPEKATTKTIGFVLQPSFLPRFSLTVDYFDIKVANAIRSFGQDAILGDCIANATATFTPVSCGLVDRDAAGSIWLTPGGFVNDLPNNVGEVQTKGIEINSGYNTELGSLGTLSFSFVGTYLDAYKVDNGLTQPYDCAGLYGPTCSKGGTTDSGAPLPKWRHKVRTTLQMTNGIGLSLQWRRVGKVRAETLSSNPSLSGAFNFDPGLRIKAQDYFDLATTVAIGDNFNFRLGVNNVLDKQPPLVTSGNGNRAGSNLCPTGPCNGNTYPATYDALGRYLYAGITLDF</sequence>
<evidence type="ECO:0000256" key="9">
    <source>
        <dbReference type="PROSITE-ProRule" id="PRU01360"/>
    </source>
</evidence>
<keyword evidence="6 11" id="KW-0798">TonB box</keyword>
<dbReference type="Gene3D" id="2.170.130.10">
    <property type="entry name" value="TonB-dependent receptor, plug domain"/>
    <property type="match status" value="1"/>
</dbReference>
<dbReference type="InterPro" id="IPR010917">
    <property type="entry name" value="TonB_rcpt_CS"/>
</dbReference>
<feature type="signal peptide" evidence="12">
    <location>
        <begin position="1"/>
        <end position="34"/>
    </location>
</feature>
<dbReference type="InterPro" id="IPR037066">
    <property type="entry name" value="Plug_dom_sf"/>
</dbReference>
<keyword evidence="16" id="KW-1185">Reference proteome</keyword>
<keyword evidence="2 9" id="KW-0813">Transport</keyword>
<evidence type="ECO:0000313" key="16">
    <source>
        <dbReference type="Proteomes" id="UP000471147"/>
    </source>
</evidence>
<keyword evidence="7 9" id="KW-0472">Membrane</keyword>
<dbReference type="Gene3D" id="2.40.170.20">
    <property type="entry name" value="TonB-dependent receptor, beta-barrel domain"/>
    <property type="match status" value="1"/>
</dbReference>
<evidence type="ECO:0000256" key="6">
    <source>
        <dbReference type="ARBA" id="ARBA00023077"/>
    </source>
</evidence>
<comment type="similarity">
    <text evidence="9 11">Belongs to the TonB-dependent receptor family.</text>
</comment>
<keyword evidence="3 9" id="KW-1134">Transmembrane beta strand</keyword>
<dbReference type="InterPro" id="IPR012910">
    <property type="entry name" value="Plug_dom"/>
</dbReference>
<evidence type="ECO:0000256" key="2">
    <source>
        <dbReference type="ARBA" id="ARBA00022448"/>
    </source>
</evidence>
<dbReference type="Proteomes" id="UP000471147">
    <property type="component" value="Unassembled WGS sequence"/>
</dbReference>
<evidence type="ECO:0000259" key="13">
    <source>
        <dbReference type="Pfam" id="PF00593"/>
    </source>
</evidence>
<organism evidence="15 16">
    <name type="scientific">Sphingorhabdus profundilacus</name>
    <dbReference type="NCBI Taxonomy" id="2509718"/>
    <lineage>
        <taxon>Bacteria</taxon>
        <taxon>Pseudomonadati</taxon>
        <taxon>Pseudomonadota</taxon>
        <taxon>Alphaproteobacteria</taxon>
        <taxon>Sphingomonadales</taxon>
        <taxon>Sphingomonadaceae</taxon>
        <taxon>Sphingorhabdus</taxon>
    </lineage>
</organism>
<evidence type="ECO:0000256" key="12">
    <source>
        <dbReference type="SAM" id="SignalP"/>
    </source>
</evidence>
<evidence type="ECO:0000256" key="4">
    <source>
        <dbReference type="ARBA" id="ARBA00022692"/>
    </source>
</evidence>